<comment type="caution">
    <text evidence="1">The sequence shown here is derived from an EMBL/GenBank/DDBJ whole genome shotgun (WGS) entry which is preliminary data.</text>
</comment>
<sequence length="40" mass="4728">MFILNPPWLLHGVLQEVMPYLAKHLAQDAHAYYALEYQEN</sequence>
<dbReference type="Gene3D" id="3.40.50.150">
    <property type="entry name" value="Vaccinia Virus protein VP39"/>
    <property type="match status" value="1"/>
</dbReference>
<dbReference type="InterPro" id="IPR029063">
    <property type="entry name" value="SAM-dependent_MTases_sf"/>
</dbReference>
<reference evidence="1" key="1">
    <citation type="submission" date="2009-10" db="EMBL/GenBank/DDBJ databases">
        <title>Diversity of trophic interactions inside an arsenic-rich microbial ecosystem.</title>
        <authorList>
            <person name="Bertin P.N."/>
            <person name="Heinrich-Salmeron A."/>
            <person name="Pelletier E."/>
            <person name="Goulhen-Chollet F."/>
            <person name="Arsene-Ploetze F."/>
            <person name="Gallien S."/>
            <person name="Calteau A."/>
            <person name="Vallenet D."/>
            <person name="Casiot C."/>
            <person name="Chane-Woon-Ming B."/>
            <person name="Giloteaux L."/>
            <person name="Barakat M."/>
            <person name="Bonnefoy V."/>
            <person name="Bruneel O."/>
            <person name="Chandler M."/>
            <person name="Cleiss J."/>
            <person name="Duran R."/>
            <person name="Elbaz-Poulichet F."/>
            <person name="Fonknechten N."/>
            <person name="Lauga B."/>
            <person name="Mornico D."/>
            <person name="Ortet P."/>
            <person name="Schaeffer C."/>
            <person name="Siguier P."/>
            <person name="Alexander Thil Smith A."/>
            <person name="Van Dorsselaer A."/>
            <person name="Weissenbach J."/>
            <person name="Medigue C."/>
            <person name="Le Paslier D."/>
        </authorList>
    </citation>
    <scope>NUCLEOTIDE SEQUENCE</scope>
</reference>
<protein>
    <submittedName>
        <fullName evidence="1">Uncharacterized protein</fullName>
    </submittedName>
</protein>
<accession>E6QPJ9</accession>
<name>E6QPJ9_9ZZZZ</name>
<organism evidence="1">
    <name type="scientific">mine drainage metagenome</name>
    <dbReference type="NCBI Taxonomy" id="410659"/>
    <lineage>
        <taxon>unclassified sequences</taxon>
        <taxon>metagenomes</taxon>
        <taxon>ecological metagenomes</taxon>
    </lineage>
</organism>
<evidence type="ECO:0000313" key="1">
    <source>
        <dbReference type="EMBL" id="CBI09170.1"/>
    </source>
</evidence>
<proteinExistence type="predicted"/>
<dbReference type="SUPFAM" id="SSF53335">
    <property type="entry name" value="S-adenosyl-L-methionine-dependent methyltransferases"/>
    <property type="match status" value="1"/>
</dbReference>
<gene>
    <name evidence="1" type="ORF">CARN7_2825</name>
</gene>
<dbReference type="AlphaFoldDB" id="E6QPJ9"/>
<dbReference type="EMBL" id="CABR01000003">
    <property type="protein sequence ID" value="CBI09170.1"/>
    <property type="molecule type" value="Genomic_DNA"/>
</dbReference>